<keyword evidence="3 6" id="KW-0479">Metal-binding</keyword>
<evidence type="ECO:0000313" key="10">
    <source>
        <dbReference type="Proteomes" id="UP000234275"/>
    </source>
</evidence>
<dbReference type="RefSeq" id="XP_024700125.1">
    <property type="nucleotide sequence ID" value="XM_024847068.1"/>
</dbReference>
<evidence type="ECO:0000256" key="6">
    <source>
        <dbReference type="RuleBase" id="RU361277"/>
    </source>
</evidence>
<evidence type="ECO:0000256" key="7">
    <source>
        <dbReference type="SAM" id="Phobius"/>
    </source>
</evidence>
<dbReference type="Gene3D" id="3.90.180.10">
    <property type="entry name" value="Medium-chain alcohol dehydrogenases, catalytic domain"/>
    <property type="match status" value="1"/>
</dbReference>
<keyword evidence="7" id="KW-0812">Transmembrane</keyword>
<dbReference type="GO" id="GO:0008270">
    <property type="term" value="F:zinc ion binding"/>
    <property type="evidence" value="ECO:0007669"/>
    <property type="project" value="InterPro"/>
</dbReference>
<dbReference type="GO" id="GO:0034079">
    <property type="term" value="P:butanediol biosynthetic process"/>
    <property type="evidence" value="ECO:0007669"/>
    <property type="project" value="TreeGrafter"/>
</dbReference>
<gene>
    <name evidence="9" type="ORF">P170DRAFT_415586</name>
</gene>
<evidence type="ECO:0000313" key="9">
    <source>
        <dbReference type="EMBL" id="PLB44823.1"/>
    </source>
</evidence>
<evidence type="ECO:0000256" key="4">
    <source>
        <dbReference type="ARBA" id="ARBA00022833"/>
    </source>
</evidence>
<dbReference type="InterPro" id="IPR013149">
    <property type="entry name" value="ADH-like_C"/>
</dbReference>
<dbReference type="GeneID" id="36554767"/>
<accession>A0A2I2FVZ6</accession>
<dbReference type="PANTHER" id="PTHR43161:SF23">
    <property type="entry name" value="(R,R)-BUTANEDIOL DEHYDROGENASE-RELATED"/>
    <property type="match status" value="1"/>
</dbReference>
<keyword evidence="5" id="KW-0560">Oxidoreductase</keyword>
<evidence type="ECO:0000256" key="2">
    <source>
        <dbReference type="ARBA" id="ARBA00008072"/>
    </source>
</evidence>
<dbReference type="VEuPathDB" id="FungiDB:P170DRAFT_415586"/>
<dbReference type="InterPro" id="IPR011032">
    <property type="entry name" value="GroES-like_sf"/>
</dbReference>
<keyword evidence="10" id="KW-1185">Reference proteome</keyword>
<reference evidence="9 10" key="1">
    <citation type="submission" date="2016-12" db="EMBL/GenBank/DDBJ databases">
        <title>The genomes of Aspergillus section Nigri reveals drivers in fungal speciation.</title>
        <authorList>
            <consortium name="DOE Joint Genome Institute"/>
            <person name="Vesth T.C."/>
            <person name="Nybo J."/>
            <person name="Theobald S."/>
            <person name="Brandl J."/>
            <person name="Frisvad J.C."/>
            <person name="Nielsen K.F."/>
            <person name="Lyhne E.K."/>
            <person name="Kogle M.E."/>
            <person name="Kuo A."/>
            <person name="Riley R."/>
            <person name="Clum A."/>
            <person name="Nolan M."/>
            <person name="Lipzen A."/>
            <person name="Salamov A."/>
            <person name="Henrissat B."/>
            <person name="Wiebenga A."/>
            <person name="De Vries R.P."/>
            <person name="Grigoriev I.V."/>
            <person name="Mortensen U.H."/>
            <person name="Andersen M.R."/>
            <person name="Baker S.E."/>
        </authorList>
    </citation>
    <scope>NUCLEOTIDE SEQUENCE [LARGE SCALE GENOMIC DNA]</scope>
    <source>
        <strain evidence="9 10">IBT 23096</strain>
    </source>
</reference>
<sequence length="382" mass="40936">MADTPQHTITALRYYGQKDPRLEQIPARACGPNEVRVKVAYCGICGSDIHEYLGGPIFPPKPGERHPWTGQSLPVTLGHEMSGVVVELGSAVTGLQAGSKVSVNPALDDRHYGTEPCTTCQLGKRNICKRYASYGMSAEGGGFASEIVVNAINCIILPDSVSLRVGALLEPLAVAWHSIRLSGFQIKQTAVVLGAGPIGLAIVMLLRVWGARTIVVSEVTPSRKRMAVQFGADVVVDPSEKSNEDPVLSAIYNINVDGADVVFDATGLQVTLDTAIAAVRPGGTVFNVAVHEKPLQLNLNDLVCFEKRLMGGICYTMEDFIGVLQALESGNAPAEDMITSIVSLNEVVEKGFLELINNKAAHVKILVDPAMNTELRNSRPRL</sequence>
<dbReference type="InterPro" id="IPR036291">
    <property type="entry name" value="NAD(P)-bd_dom_sf"/>
</dbReference>
<dbReference type="STRING" id="1392250.A0A2I2FVZ6"/>
<dbReference type="GO" id="GO:0005737">
    <property type="term" value="C:cytoplasm"/>
    <property type="evidence" value="ECO:0007669"/>
    <property type="project" value="TreeGrafter"/>
</dbReference>
<dbReference type="PANTHER" id="PTHR43161">
    <property type="entry name" value="SORBITOL DEHYDROGENASE"/>
    <property type="match status" value="1"/>
</dbReference>
<proteinExistence type="inferred from homology"/>
<dbReference type="PROSITE" id="PS00059">
    <property type="entry name" value="ADH_ZINC"/>
    <property type="match status" value="1"/>
</dbReference>
<keyword evidence="4 6" id="KW-0862">Zinc</keyword>
<evidence type="ECO:0000259" key="8">
    <source>
        <dbReference type="SMART" id="SM00829"/>
    </source>
</evidence>
<dbReference type="Proteomes" id="UP000234275">
    <property type="component" value="Unassembled WGS sequence"/>
</dbReference>
<evidence type="ECO:0000256" key="5">
    <source>
        <dbReference type="ARBA" id="ARBA00023002"/>
    </source>
</evidence>
<keyword evidence="7" id="KW-1133">Transmembrane helix</keyword>
<dbReference type="SUPFAM" id="SSF51735">
    <property type="entry name" value="NAD(P)-binding Rossmann-fold domains"/>
    <property type="match status" value="1"/>
</dbReference>
<dbReference type="Gene3D" id="3.40.50.720">
    <property type="entry name" value="NAD(P)-binding Rossmann-like Domain"/>
    <property type="match status" value="1"/>
</dbReference>
<dbReference type="EMBL" id="MSFO01000008">
    <property type="protein sequence ID" value="PLB44823.1"/>
    <property type="molecule type" value="Genomic_DNA"/>
</dbReference>
<feature type="transmembrane region" description="Helical" evidence="7">
    <location>
        <begin position="190"/>
        <end position="210"/>
    </location>
</feature>
<dbReference type="AlphaFoldDB" id="A0A2I2FVZ6"/>
<feature type="domain" description="Enoyl reductase (ER)" evidence="8">
    <location>
        <begin position="16"/>
        <end position="367"/>
    </location>
</feature>
<dbReference type="GO" id="GO:0000721">
    <property type="term" value="F:(R,R)-butanediol dehydrogenase activity"/>
    <property type="evidence" value="ECO:0007669"/>
    <property type="project" value="TreeGrafter"/>
</dbReference>
<dbReference type="Pfam" id="PF08240">
    <property type="entry name" value="ADH_N"/>
    <property type="match status" value="1"/>
</dbReference>
<organism evidence="9 10">
    <name type="scientific">Aspergillus steynii IBT 23096</name>
    <dbReference type="NCBI Taxonomy" id="1392250"/>
    <lineage>
        <taxon>Eukaryota</taxon>
        <taxon>Fungi</taxon>
        <taxon>Dikarya</taxon>
        <taxon>Ascomycota</taxon>
        <taxon>Pezizomycotina</taxon>
        <taxon>Eurotiomycetes</taxon>
        <taxon>Eurotiomycetidae</taxon>
        <taxon>Eurotiales</taxon>
        <taxon>Aspergillaceae</taxon>
        <taxon>Aspergillus</taxon>
        <taxon>Aspergillus subgen. Circumdati</taxon>
    </lineage>
</organism>
<name>A0A2I2FVZ6_9EURO</name>
<comment type="similarity">
    <text evidence="2 6">Belongs to the zinc-containing alcohol dehydrogenase family.</text>
</comment>
<keyword evidence="7" id="KW-0472">Membrane</keyword>
<dbReference type="InterPro" id="IPR020843">
    <property type="entry name" value="ER"/>
</dbReference>
<dbReference type="InterPro" id="IPR002328">
    <property type="entry name" value="ADH_Zn_CS"/>
</dbReference>
<protein>
    <submittedName>
        <fullName evidence="9">GroES-like protein</fullName>
    </submittedName>
</protein>
<dbReference type="Pfam" id="PF00107">
    <property type="entry name" value="ADH_zinc_N"/>
    <property type="match status" value="1"/>
</dbReference>
<dbReference type="CDD" id="cd08233">
    <property type="entry name" value="butanediol_DH_like"/>
    <property type="match status" value="1"/>
</dbReference>
<dbReference type="SUPFAM" id="SSF50129">
    <property type="entry name" value="GroES-like"/>
    <property type="match status" value="1"/>
</dbReference>
<evidence type="ECO:0000256" key="3">
    <source>
        <dbReference type="ARBA" id="ARBA00022723"/>
    </source>
</evidence>
<dbReference type="OrthoDB" id="3941538at2759"/>
<comment type="caution">
    <text evidence="9">The sequence shown here is derived from an EMBL/GenBank/DDBJ whole genome shotgun (WGS) entry which is preliminary data.</text>
</comment>
<comment type="cofactor">
    <cofactor evidence="1 6">
        <name>Zn(2+)</name>
        <dbReference type="ChEBI" id="CHEBI:29105"/>
    </cofactor>
</comment>
<dbReference type="SMART" id="SM00829">
    <property type="entry name" value="PKS_ER"/>
    <property type="match status" value="1"/>
</dbReference>
<dbReference type="InterPro" id="IPR013154">
    <property type="entry name" value="ADH-like_N"/>
</dbReference>
<evidence type="ECO:0000256" key="1">
    <source>
        <dbReference type="ARBA" id="ARBA00001947"/>
    </source>
</evidence>